<dbReference type="Proteomes" id="UP001496674">
    <property type="component" value="Chromosome"/>
</dbReference>
<dbReference type="SUPFAM" id="SSF53067">
    <property type="entry name" value="Actin-like ATPase domain"/>
    <property type="match status" value="2"/>
</dbReference>
<accession>A0ABN6Z7L2</accession>
<dbReference type="RefSeq" id="WP_353331948.1">
    <property type="nucleotide sequence ID" value="NZ_AP028055.1"/>
</dbReference>
<dbReference type="Gene3D" id="3.30.420.40">
    <property type="match status" value="2"/>
</dbReference>
<dbReference type="InterPro" id="IPR043129">
    <property type="entry name" value="ATPase_NBD"/>
</dbReference>
<dbReference type="PANTHER" id="PTHR11735">
    <property type="entry name" value="TRNA N6-ADENOSINE THREONYLCARBAMOYLTRANSFERASE"/>
    <property type="match status" value="1"/>
</dbReference>
<gene>
    <name evidence="2" type="ORF">BSYN_27940</name>
</gene>
<sequence length="229" mass="25261">MSCILHIETSTAVCSVAISEDSHVIFSQEDFNGPSHAVSLGVFVDEALSFIDSRAIVLDAVAVSCGPGSYTGLRIGVSMAKGICYGRNIPLIGIPTLEVLSVPVLLYHDLPEDALICPMIDARRMEVYAAIYDRALKVKRPISADIVDENSYMEFLNEQPVYFFGNGAAKCKEKITHPNAHFIDDIHPLAKLMSPLAEKAFINGDFKDVAYFEPFYLKEFLVTKPKKLL</sequence>
<evidence type="ECO:0000259" key="1">
    <source>
        <dbReference type="Pfam" id="PF00814"/>
    </source>
</evidence>
<dbReference type="Pfam" id="PF00814">
    <property type="entry name" value="TsaD"/>
    <property type="match status" value="1"/>
</dbReference>
<dbReference type="EMBL" id="AP028055">
    <property type="protein sequence ID" value="BEH00530.1"/>
    <property type="molecule type" value="Genomic_DNA"/>
</dbReference>
<protein>
    <submittedName>
        <fullName evidence="2">tRNA (Adenosine(37)-N6)-threonylcarbamoyltransferase complex dimerization subunit type 1 TsaB</fullName>
    </submittedName>
</protein>
<dbReference type="PANTHER" id="PTHR11735:SF11">
    <property type="entry name" value="TRNA THREONYLCARBAMOYLADENOSINE BIOSYNTHESIS PROTEIN TSAB"/>
    <property type="match status" value="1"/>
</dbReference>
<dbReference type="InterPro" id="IPR000905">
    <property type="entry name" value="Gcp-like_dom"/>
</dbReference>
<keyword evidence="3" id="KW-1185">Reference proteome</keyword>
<name>A0ABN6Z7L2_9BACE</name>
<dbReference type="NCBIfam" id="TIGR03725">
    <property type="entry name" value="T6A_YeaZ"/>
    <property type="match status" value="1"/>
</dbReference>
<organism evidence="2 3">
    <name type="scientific">Bacteroides sedimenti</name>
    <dbReference type="NCBI Taxonomy" id="2136147"/>
    <lineage>
        <taxon>Bacteria</taxon>
        <taxon>Pseudomonadati</taxon>
        <taxon>Bacteroidota</taxon>
        <taxon>Bacteroidia</taxon>
        <taxon>Bacteroidales</taxon>
        <taxon>Bacteroidaceae</taxon>
        <taxon>Bacteroides</taxon>
    </lineage>
</organism>
<dbReference type="InterPro" id="IPR022496">
    <property type="entry name" value="T6A_TsaB"/>
</dbReference>
<dbReference type="CDD" id="cd24032">
    <property type="entry name" value="ASKHA_NBD_TsaB"/>
    <property type="match status" value="1"/>
</dbReference>
<evidence type="ECO:0000313" key="2">
    <source>
        <dbReference type="EMBL" id="BEH00530.1"/>
    </source>
</evidence>
<feature type="domain" description="Gcp-like" evidence="1">
    <location>
        <begin position="35"/>
        <end position="157"/>
    </location>
</feature>
<evidence type="ECO:0000313" key="3">
    <source>
        <dbReference type="Proteomes" id="UP001496674"/>
    </source>
</evidence>
<reference evidence="2 3" key="1">
    <citation type="submission" date="2023-04" db="EMBL/GenBank/DDBJ databases">
        <title>Draft genome sequence of acteroides sedimenti strain YN3PY1.</title>
        <authorList>
            <person name="Yoshida N."/>
        </authorList>
    </citation>
    <scope>NUCLEOTIDE SEQUENCE [LARGE SCALE GENOMIC DNA]</scope>
    <source>
        <strain evidence="2 3">YN3PY1</strain>
    </source>
</reference>
<proteinExistence type="predicted"/>